<feature type="compositionally biased region" description="Polar residues" evidence="1">
    <location>
        <begin position="170"/>
        <end position="179"/>
    </location>
</feature>
<dbReference type="EnsemblMetazoa" id="MESCA004263-RA">
    <property type="protein sequence ID" value="MESCA004263-PA"/>
    <property type="gene ID" value="MESCA004263"/>
</dbReference>
<sequence length="211" mass="23942">MSPGDDRFVHVKLSSLVNNSPQTNEVFRTKVSFSTKTPTFGAFYRNKKIIFGPSRGNNSFAIYNSHENYLEKKLPCMELQNIDEFNSGKYLEILFVLDQNGIFTVIIYGSKHIHVLNCNTDFKYYPQETLLYIGYSDRIEDALPFIYDCPLEIAQIIKAVNPPKEEDRGQNQGNTTVSTEAPPEETKKRQINTTISTAVPEVSKATEAIKT</sequence>
<evidence type="ECO:0000256" key="1">
    <source>
        <dbReference type="SAM" id="MobiDB-lite"/>
    </source>
</evidence>
<keyword evidence="3" id="KW-1185">Reference proteome</keyword>
<dbReference type="AlphaFoldDB" id="T1GL70"/>
<accession>T1GL70</accession>
<reference evidence="2" key="2">
    <citation type="submission" date="2015-06" db="UniProtKB">
        <authorList>
            <consortium name="EnsemblMetazoa"/>
        </authorList>
    </citation>
    <scope>IDENTIFICATION</scope>
</reference>
<feature type="region of interest" description="Disordered" evidence="1">
    <location>
        <begin position="163"/>
        <end position="192"/>
    </location>
</feature>
<name>T1GL70_MEGSC</name>
<proteinExistence type="predicted"/>
<dbReference type="HOGENOM" id="CLU_1306126_0_0_1"/>
<evidence type="ECO:0000313" key="3">
    <source>
        <dbReference type="Proteomes" id="UP000015102"/>
    </source>
</evidence>
<dbReference type="Proteomes" id="UP000015102">
    <property type="component" value="Unassembled WGS sequence"/>
</dbReference>
<reference evidence="3" key="1">
    <citation type="submission" date="2013-02" db="EMBL/GenBank/DDBJ databases">
        <authorList>
            <person name="Hughes D."/>
        </authorList>
    </citation>
    <scope>NUCLEOTIDE SEQUENCE</scope>
    <source>
        <strain>Durham</strain>
        <strain evidence="3">NC isolate 2 -- Noor lab</strain>
    </source>
</reference>
<evidence type="ECO:0000313" key="2">
    <source>
        <dbReference type="EnsemblMetazoa" id="MESCA004263-PA"/>
    </source>
</evidence>
<organism evidence="2 3">
    <name type="scientific">Megaselia scalaris</name>
    <name type="common">Humpbacked fly</name>
    <name type="synonym">Phora scalaris</name>
    <dbReference type="NCBI Taxonomy" id="36166"/>
    <lineage>
        <taxon>Eukaryota</taxon>
        <taxon>Metazoa</taxon>
        <taxon>Ecdysozoa</taxon>
        <taxon>Arthropoda</taxon>
        <taxon>Hexapoda</taxon>
        <taxon>Insecta</taxon>
        <taxon>Pterygota</taxon>
        <taxon>Neoptera</taxon>
        <taxon>Endopterygota</taxon>
        <taxon>Diptera</taxon>
        <taxon>Brachycera</taxon>
        <taxon>Muscomorpha</taxon>
        <taxon>Platypezoidea</taxon>
        <taxon>Phoridae</taxon>
        <taxon>Megaseliini</taxon>
        <taxon>Megaselia</taxon>
    </lineage>
</organism>
<protein>
    <submittedName>
        <fullName evidence="2">Uncharacterized protein</fullName>
    </submittedName>
</protein>
<dbReference type="EMBL" id="CAQQ02197298">
    <property type="status" value="NOT_ANNOTATED_CDS"/>
    <property type="molecule type" value="Genomic_DNA"/>
</dbReference>